<reference evidence="3" key="2">
    <citation type="submission" date="2015-01" db="EMBL/GenBank/DDBJ databases">
        <title>Evolutionary Origins and Diversification of the Mycorrhizal Mutualists.</title>
        <authorList>
            <consortium name="DOE Joint Genome Institute"/>
            <consortium name="Mycorrhizal Genomics Consortium"/>
            <person name="Kohler A."/>
            <person name="Kuo A."/>
            <person name="Nagy L.G."/>
            <person name="Floudas D."/>
            <person name="Copeland A."/>
            <person name="Barry K.W."/>
            <person name="Cichocki N."/>
            <person name="Veneault-Fourrey C."/>
            <person name="LaButti K."/>
            <person name="Lindquist E.A."/>
            <person name="Lipzen A."/>
            <person name="Lundell T."/>
            <person name="Morin E."/>
            <person name="Murat C."/>
            <person name="Riley R."/>
            <person name="Ohm R."/>
            <person name="Sun H."/>
            <person name="Tunlid A."/>
            <person name="Henrissat B."/>
            <person name="Grigoriev I.V."/>
            <person name="Hibbett D.S."/>
            <person name="Martin F."/>
        </authorList>
    </citation>
    <scope>NUCLEOTIDE SEQUENCE [LARGE SCALE GENOMIC DNA]</scope>
    <source>
        <strain evidence="3">Zn</strain>
    </source>
</reference>
<gene>
    <name evidence="2" type="ORF">OIDMADRAFT_140466</name>
</gene>
<feature type="compositionally biased region" description="Basic and acidic residues" evidence="1">
    <location>
        <begin position="335"/>
        <end position="345"/>
    </location>
</feature>
<proteinExistence type="predicted"/>
<dbReference type="EMBL" id="KN832870">
    <property type="protein sequence ID" value="KIN07980.1"/>
    <property type="molecule type" value="Genomic_DNA"/>
</dbReference>
<keyword evidence="3" id="KW-1185">Reference proteome</keyword>
<feature type="compositionally biased region" description="Basic and acidic residues" evidence="1">
    <location>
        <begin position="277"/>
        <end position="291"/>
    </location>
</feature>
<dbReference type="AlphaFoldDB" id="A0A0C3HYP7"/>
<organism evidence="2 3">
    <name type="scientific">Oidiodendron maius (strain Zn)</name>
    <dbReference type="NCBI Taxonomy" id="913774"/>
    <lineage>
        <taxon>Eukaryota</taxon>
        <taxon>Fungi</taxon>
        <taxon>Dikarya</taxon>
        <taxon>Ascomycota</taxon>
        <taxon>Pezizomycotina</taxon>
        <taxon>Leotiomycetes</taxon>
        <taxon>Leotiomycetes incertae sedis</taxon>
        <taxon>Myxotrichaceae</taxon>
        <taxon>Oidiodendron</taxon>
    </lineage>
</organism>
<protein>
    <submittedName>
        <fullName evidence="2">Uncharacterized protein</fullName>
    </submittedName>
</protein>
<sequence>MCRRWKPGGNMAIFGITGKDLDVIRLSTRVIDWRMGDILIEYLKDRVLIVTKDCDKIYGDELAIKKGTFVKESVEARIVPPQWKFVVAYNETKGVIPNHKLKPTKLNCVVTSFVSPLLTVHYRAEHETEQEREDKEDPEKDQEADQEEEKVEDQEESKEENDGVNEEDGDDEESDEDDDEEDEEEDDVDHEEDRAYSSEEAQSKTDFSDGEIIRLVDWSRNSDEVNLKHLETFGVSSITKEQKFPYGVYLPEDIPATVRGTVQEEGQEILRASTESSDSKSEADNVEEREAIFVSEGSFNSEGQSEESDEGTVSAQPPKANAKKHRRDDDVENGPSEKKLKTGEY</sequence>
<evidence type="ECO:0000256" key="1">
    <source>
        <dbReference type="SAM" id="MobiDB-lite"/>
    </source>
</evidence>
<accession>A0A0C3HYP7</accession>
<feature type="region of interest" description="Disordered" evidence="1">
    <location>
        <begin position="265"/>
        <end position="345"/>
    </location>
</feature>
<feature type="compositionally biased region" description="Acidic residues" evidence="1">
    <location>
        <begin position="144"/>
        <end position="190"/>
    </location>
</feature>
<feature type="compositionally biased region" description="Basic and acidic residues" evidence="1">
    <location>
        <begin position="124"/>
        <end position="143"/>
    </location>
</feature>
<evidence type="ECO:0000313" key="3">
    <source>
        <dbReference type="Proteomes" id="UP000054321"/>
    </source>
</evidence>
<dbReference type="Proteomes" id="UP000054321">
    <property type="component" value="Unassembled WGS sequence"/>
</dbReference>
<dbReference type="InParanoid" id="A0A0C3HYP7"/>
<dbReference type="HOGENOM" id="CLU_804349_0_0_1"/>
<reference evidence="2 3" key="1">
    <citation type="submission" date="2014-04" db="EMBL/GenBank/DDBJ databases">
        <authorList>
            <consortium name="DOE Joint Genome Institute"/>
            <person name="Kuo A."/>
            <person name="Martino E."/>
            <person name="Perotto S."/>
            <person name="Kohler A."/>
            <person name="Nagy L.G."/>
            <person name="Floudas D."/>
            <person name="Copeland A."/>
            <person name="Barry K.W."/>
            <person name="Cichocki N."/>
            <person name="Veneault-Fourrey C."/>
            <person name="LaButti K."/>
            <person name="Lindquist E.A."/>
            <person name="Lipzen A."/>
            <person name="Lundell T."/>
            <person name="Morin E."/>
            <person name="Murat C."/>
            <person name="Sun H."/>
            <person name="Tunlid A."/>
            <person name="Henrissat B."/>
            <person name="Grigoriev I.V."/>
            <person name="Hibbett D.S."/>
            <person name="Martin F."/>
            <person name="Nordberg H.P."/>
            <person name="Cantor M.N."/>
            <person name="Hua S.X."/>
        </authorList>
    </citation>
    <scope>NUCLEOTIDE SEQUENCE [LARGE SCALE GENOMIC DNA]</scope>
    <source>
        <strain evidence="2 3">Zn</strain>
    </source>
</reference>
<feature type="region of interest" description="Disordered" evidence="1">
    <location>
        <begin position="124"/>
        <end position="211"/>
    </location>
</feature>
<evidence type="ECO:0000313" key="2">
    <source>
        <dbReference type="EMBL" id="KIN07980.1"/>
    </source>
</evidence>
<name>A0A0C3HYP7_OIDMZ</name>
<feature type="compositionally biased region" description="Basic and acidic residues" evidence="1">
    <location>
        <begin position="191"/>
        <end position="211"/>
    </location>
</feature>